<sequence>MRKLLKLGLKIGLLLLAVIFISNIYVELKAKEKTYNSVTKIPYNKVGVVLGTSKYYTKGQINLFYKYRIEATITLYKANKIKYVIVSGDHGTKYYDEPTTFKEDLMAGGIPEENIFLDHAGFRTLDSMVRSKEVFGQESVTVISQQFHNERAITIASSKGINAVGFNAHNVGGKSGLKVKFRELFARVKLSLDLLFNKKPKFLGDKILIPE</sequence>
<evidence type="ECO:0000256" key="2">
    <source>
        <dbReference type="ARBA" id="ARBA00022475"/>
    </source>
</evidence>
<gene>
    <name evidence="10" type="ORF">LPB138_09700</name>
</gene>
<dbReference type="InterPro" id="IPR003848">
    <property type="entry name" value="DUF218"/>
</dbReference>
<protein>
    <submittedName>
        <fullName evidence="10">Protein SanA</fullName>
    </submittedName>
</protein>
<keyword evidence="3" id="KW-0997">Cell inner membrane</keyword>
<evidence type="ECO:0000313" key="10">
    <source>
        <dbReference type="EMBL" id="AOW20928.1"/>
    </source>
</evidence>
<feature type="transmembrane region" description="Helical" evidence="8">
    <location>
        <begin position="7"/>
        <end position="26"/>
    </location>
</feature>
<dbReference type="AlphaFoldDB" id="A0A1D8P8K9"/>
<organism evidence="10 11">
    <name type="scientific">Urechidicola croceus</name>
    <dbReference type="NCBI Taxonomy" id="1850246"/>
    <lineage>
        <taxon>Bacteria</taxon>
        <taxon>Pseudomonadati</taxon>
        <taxon>Bacteroidota</taxon>
        <taxon>Flavobacteriia</taxon>
        <taxon>Flavobacteriales</taxon>
        <taxon>Flavobacteriaceae</taxon>
        <taxon>Urechidicola</taxon>
    </lineage>
</organism>
<dbReference type="Pfam" id="PF02698">
    <property type="entry name" value="DUF218"/>
    <property type="match status" value="1"/>
</dbReference>
<evidence type="ECO:0000256" key="3">
    <source>
        <dbReference type="ARBA" id="ARBA00022519"/>
    </source>
</evidence>
<dbReference type="STRING" id="1850246.LPB138_09700"/>
<accession>A0A1D8P8K9</accession>
<dbReference type="CDD" id="cd06259">
    <property type="entry name" value="YdcF-like"/>
    <property type="match status" value="1"/>
</dbReference>
<comment type="subcellular location">
    <subcellularLocation>
        <location evidence="1">Cell inner membrane</location>
        <topology evidence="1">Single-pass membrane protein</topology>
    </subcellularLocation>
</comment>
<proteinExistence type="predicted"/>
<reference evidence="10 11" key="1">
    <citation type="submission" date="2016-10" db="EMBL/GenBank/DDBJ databases">
        <title>Lutibacter sp. LPB0138, isolated from marine gastropod.</title>
        <authorList>
            <person name="Kim E."/>
            <person name="Yi H."/>
        </authorList>
    </citation>
    <scope>NUCLEOTIDE SEQUENCE [LARGE SCALE GENOMIC DNA]</scope>
    <source>
        <strain evidence="10 11">LPB0138</strain>
    </source>
</reference>
<dbReference type="OrthoDB" id="9782395at2"/>
<evidence type="ECO:0000256" key="5">
    <source>
        <dbReference type="ARBA" id="ARBA00022989"/>
    </source>
</evidence>
<feature type="domain" description="DUF218" evidence="9">
    <location>
        <begin position="48"/>
        <end position="164"/>
    </location>
</feature>
<dbReference type="KEGG" id="lul:LPB138_09700"/>
<keyword evidence="4 8" id="KW-0812">Transmembrane</keyword>
<evidence type="ECO:0000256" key="1">
    <source>
        <dbReference type="ARBA" id="ARBA00004377"/>
    </source>
</evidence>
<evidence type="ECO:0000256" key="4">
    <source>
        <dbReference type="ARBA" id="ARBA00022692"/>
    </source>
</evidence>
<dbReference type="InterPro" id="IPR051599">
    <property type="entry name" value="Cell_Envelope_Assoc"/>
</dbReference>
<dbReference type="Proteomes" id="UP000176050">
    <property type="component" value="Chromosome"/>
</dbReference>
<evidence type="ECO:0000256" key="8">
    <source>
        <dbReference type="SAM" id="Phobius"/>
    </source>
</evidence>
<comment type="function">
    <text evidence="7">Participates in the barrier function of the cell envelope.</text>
</comment>
<name>A0A1D8P8K9_9FLAO</name>
<keyword evidence="5 8" id="KW-1133">Transmembrane helix</keyword>
<dbReference type="GO" id="GO:0005886">
    <property type="term" value="C:plasma membrane"/>
    <property type="evidence" value="ECO:0007669"/>
    <property type="project" value="UniProtKB-SubCell"/>
</dbReference>
<evidence type="ECO:0000256" key="6">
    <source>
        <dbReference type="ARBA" id="ARBA00023136"/>
    </source>
</evidence>
<evidence type="ECO:0000259" key="9">
    <source>
        <dbReference type="Pfam" id="PF02698"/>
    </source>
</evidence>
<dbReference type="EMBL" id="CP017478">
    <property type="protein sequence ID" value="AOW20928.1"/>
    <property type="molecule type" value="Genomic_DNA"/>
</dbReference>
<evidence type="ECO:0000313" key="11">
    <source>
        <dbReference type="Proteomes" id="UP000176050"/>
    </source>
</evidence>
<keyword evidence="11" id="KW-1185">Reference proteome</keyword>
<dbReference type="PANTHER" id="PTHR30336">
    <property type="entry name" value="INNER MEMBRANE PROTEIN, PROBABLE PERMEASE"/>
    <property type="match status" value="1"/>
</dbReference>
<dbReference type="RefSeq" id="WP_070237092.1">
    <property type="nucleotide sequence ID" value="NZ_CP017478.1"/>
</dbReference>
<keyword evidence="6 8" id="KW-0472">Membrane</keyword>
<evidence type="ECO:0000256" key="7">
    <source>
        <dbReference type="ARBA" id="ARBA00037355"/>
    </source>
</evidence>
<dbReference type="PANTHER" id="PTHR30336:SF0">
    <property type="entry name" value="PROTEIN SANA"/>
    <property type="match status" value="1"/>
</dbReference>
<keyword evidence="2" id="KW-1003">Cell membrane</keyword>